<evidence type="ECO:0000313" key="1">
    <source>
        <dbReference type="EMBL" id="KDR67326.1"/>
    </source>
</evidence>
<dbReference type="Proteomes" id="UP000027222">
    <property type="component" value="Unassembled WGS sequence"/>
</dbReference>
<accession>A0A067S913</accession>
<name>A0A067S913_GALM3</name>
<dbReference type="AlphaFoldDB" id="A0A067S913"/>
<reference evidence="2" key="1">
    <citation type="journal article" date="2014" name="Proc. Natl. Acad. Sci. U.S.A.">
        <title>Extensive sampling of basidiomycete genomes demonstrates inadequacy of the white-rot/brown-rot paradigm for wood decay fungi.</title>
        <authorList>
            <person name="Riley R."/>
            <person name="Salamov A.A."/>
            <person name="Brown D.W."/>
            <person name="Nagy L.G."/>
            <person name="Floudas D."/>
            <person name="Held B.W."/>
            <person name="Levasseur A."/>
            <person name="Lombard V."/>
            <person name="Morin E."/>
            <person name="Otillar R."/>
            <person name="Lindquist E.A."/>
            <person name="Sun H."/>
            <person name="LaButti K.M."/>
            <person name="Schmutz J."/>
            <person name="Jabbour D."/>
            <person name="Luo H."/>
            <person name="Baker S.E."/>
            <person name="Pisabarro A.G."/>
            <person name="Walton J.D."/>
            <person name="Blanchette R.A."/>
            <person name="Henrissat B."/>
            <person name="Martin F."/>
            <person name="Cullen D."/>
            <person name="Hibbett D.S."/>
            <person name="Grigoriev I.V."/>
        </authorList>
    </citation>
    <scope>NUCLEOTIDE SEQUENCE [LARGE SCALE GENOMIC DNA]</scope>
    <source>
        <strain evidence="2">CBS 339.88</strain>
    </source>
</reference>
<protein>
    <submittedName>
        <fullName evidence="1">Uncharacterized protein</fullName>
    </submittedName>
</protein>
<proteinExistence type="predicted"/>
<organism evidence="1 2">
    <name type="scientific">Galerina marginata (strain CBS 339.88)</name>
    <dbReference type="NCBI Taxonomy" id="685588"/>
    <lineage>
        <taxon>Eukaryota</taxon>
        <taxon>Fungi</taxon>
        <taxon>Dikarya</taxon>
        <taxon>Basidiomycota</taxon>
        <taxon>Agaricomycotina</taxon>
        <taxon>Agaricomycetes</taxon>
        <taxon>Agaricomycetidae</taxon>
        <taxon>Agaricales</taxon>
        <taxon>Agaricineae</taxon>
        <taxon>Strophariaceae</taxon>
        <taxon>Galerina</taxon>
    </lineage>
</organism>
<gene>
    <name evidence="1" type="ORF">GALMADRAFT_258291</name>
</gene>
<sequence length="181" mass="20627">MSKIQDFGRIERNREMAFYRLQVEVLQRTADMGLFVWQGQSSVGNSMLAAKPDSFSSESSFTIQPFSPSTLTDDIDPSYSLTNFGLRIQLLVYRIPADKCQWFTESSEQKITLAEPLNITLKLQTRQDYDLVELAFLGKVDNRGSLAILLGSKGGQWKRISSDYTFLHRPKGTSVQTRFIR</sequence>
<evidence type="ECO:0000313" key="2">
    <source>
        <dbReference type="Proteomes" id="UP000027222"/>
    </source>
</evidence>
<dbReference type="HOGENOM" id="CLU_1731609_0_0_1"/>
<keyword evidence="2" id="KW-1185">Reference proteome</keyword>
<dbReference type="EMBL" id="KL142415">
    <property type="protein sequence ID" value="KDR67326.1"/>
    <property type="molecule type" value="Genomic_DNA"/>
</dbReference>